<gene>
    <name evidence="2" type="ORF">METZ01_LOCUS239689</name>
</gene>
<evidence type="ECO:0000259" key="1">
    <source>
        <dbReference type="Pfam" id="PF02811"/>
    </source>
</evidence>
<dbReference type="Gene3D" id="3.20.20.140">
    <property type="entry name" value="Metal-dependent hydrolases"/>
    <property type="match status" value="1"/>
</dbReference>
<proteinExistence type="predicted"/>
<dbReference type="EMBL" id="UINC01061352">
    <property type="protein sequence ID" value="SVB86835.1"/>
    <property type="molecule type" value="Genomic_DNA"/>
</dbReference>
<dbReference type="GO" id="GO:0003824">
    <property type="term" value="F:catalytic activity"/>
    <property type="evidence" value="ECO:0007669"/>
    <property type="project" value="InterPro"/>
</dbReference>
<accession>A0A382HIE1</accession>
<feature type="domain" description="PHP" evidence="1">
    <location>
        <begin position="1"/>
        <end position="38"/>
    </location>
</feature>
<feature type="non-terminal residue" evidence="2">
    <location>
        <position position="47"/>
    </location>
</feature>
<protein>
    <recommendedName>
        <fullName evidence="1">PHP domain-containing protein</fullName>
    </recommendedName>
</protein>
<evidence type="ECO:0000313" key="2">
    <source>
        <dbReference type="EMBL" id="SVB86835.1"/>
    </source>
</evidence>
<organism evidence="2">
    <name type="scientific">marine metagenome</name>
    <dbReference type="NCBI Taxonomy" id="408172"/>
    <lineage>
        <taxon>unclassified sequences</taxon>
        <taxon>metagenomes</taxon>
        <taxon>ecological metagenomes</taxon>
    </lineage>
</organism>
<dbReference type="Pfam" id="PF02811">
    <property type="entry name" value="PHP"/>
    <property type="match status" value="1"/>
</dbReference>
<dbReference type="InterPro" id="IPR004013">
    <property type="entry name" value="PHP_dom"/>
</dbReference>
<reference evidence="2" key="1">
    <citation type="submission" date="2018-05" db="EMBL/GenBank/DDBJ databases">
        <authorList>
            <person name="Lanie J.A."/>
            <person name="Ng W.-L."/>
            <person name="Kazmierczak K.M."/>
            <person name="Andrzejewski T.M."/>
            <person name="Davidsen T.M."/>
            <person name="Wayne K.J."/>
            <person name="Tettelin H."/>
            <person name="Glass J.I."/>
            <person name="Rusch D."/>
            <person name="Podicherti R."/>
            <person name="Tsui H.-C.T."/>
            <person name="Winkler M.E."/>
        </authorList>
    </citation>
    <scope>NUCLEOTIDE SEQUENCE</scope>
</reference>
<name>A0A382HIE1_9ZZZZ</name>
<dbReference type="AlphaFoldDB" id="A0A382HIE1"/>
<sequence length="47" mass="5106">MPAIALTDNNNMFGAFEFALECSTNGIQPIIGSSINLLDIDYKNKIS</sequence>